<evidence type="ECO:0000259" key="8">
    <source>
        <dbReference type="PROSITE" id="PS50404"/>
    </source>
</evidence>
<feature type="repeat" description="PPR" evidence="7">
    <location>
        <begin position="275"/>
        <end position="309"/>
    </location>
</feature>
<sequence length="793" mass="89142">MRERRERGETSCLKIPSSLNRVSEVVLEFQNHSKGLLDDCESAINTMFRHRQLQPIGRVAAANHGILHSITTVSSVETESQLLNSYTVTPPIKPWPQKLTHKRLCSIITHQQNLDLALQIFHYAGNYHPNFHHSYDTYHSIIHKLSRLRAFDPIASLLNELRSSRIKCGENLFITLIRNYGIASRPKEAIKIFLRINDFGVKRSVRSLNTLLNALVQNKKYDSVYFMFKNSQKRFEIVPNVFTCNILLKALCKKDDVEGAVKVLDEMPGMGMVPNVVSYTTIMGGYVDRGDMVGAKGVFYQILDRGWLPDATTYTVLMDGFCKLGRFVDATKVMDEMEENGVEPNDVTYSVMIEALCKEKKSGEAVNMVRDMLDKKYIPSSALCCRVIDALCREGKVEEACELWKMLLLKNCTPDNAISSTLIHWLCKEGKVWEARKLFDEFDRGSIPSVLTYNTLIAGMCDSGELCEAGRLWDDMVERGCPPNSFTYNMLIKGFCKAGHAKEGVRVLEEMLDRGCSPNDSTYSVLIEALCDSGCEADISNVLDIAASCKLEINYDSWRVLVEKFVTSHANRHSPVDSSPAPKLVLYSYWQSSCSWRVRFGLNLKGLSYEYRAVNLAKGEQFTSEFGKLNPLRYVPVLVDGDVVVSDSYAILLCLEEKYPQKPLLPADPRLRAINLQAASIVSSSIQPLHMLSLLKYIEEKVGPEEPQAWAHVHIEKGLLALEKLLKDCAGPYATGEEVYIADVFLAPQIEVAAKRFNVDMSKFPTLGAVYESCNALPEFQASVPDRQPDAAH</sequence>
<keyword evidence="4" id="KW-0808">Transferase</keyword>
<dbReference type="InterPro" id="IPR036282">
    <property type="entry name" value="Glutathione-S-Trfase_C_sf"/>
</dbReference>
<dbReference type="InterPro" id="IPR034333">
    <property type="entry name" value="GST_Zeta_N"/>
</dbReference>
<proteinExistence type="inferred from homology"/>
<reference evidence="10" key="2">
    <citation type="journal article" date="2024" name="Plant">
        <title>Genomic evolution and insights into agronomic trait innovations of Sesamum species.</title>
        <authorList>
            <person name="Miao H."/>
            <person name="Wang L."/>
            <person name="Qu L."/>
            <person name="Liu H."/>
            <person name="Sun Y."/>
            <person name="Le M."/>
            <person name="Wang Q."/>
            <person name="Wei S."/>
            <person name="Zheng Y."/>
            <person name="Lin W."/>
            <person name="Duan Y."/>
            <person name="Cao H."/>
            <person name="Xiong S."/>
            <person name="Wang X."/>
            <person name="Wei L."/>
            <person name="Li C."/>
            <person name="Ma Q."/>
            <person name="Ju M."/>
            <person name="Zhao R."/>
            <person name="Li G."/>
            <person name="Mu C."/>
            <person name="Tian Q."/>
            <person name="Mei H."/>
            <person name="Zhang T."/>
            <person name="Gao T."/>
            <person name="Zhang H."/>
        </authorList>
    </citation>
    <scope>NUCLEOTIDE SEQUENCE</scope>
    <source>
        <strain evidence="10">G01</strain>
    </source>
</reference>
<evidence type="ECO:0000256" key="4">
    <source>
        <dbReference type="ARBA" id="ARBA00022679"/>
    </source>
</evidence>
<dbReference type="GO" id="GO:0005737">
    <property type="term" value="C:cytoplasm"/>
    <property type="evidence" value="ECO:0007669"/>
    <property type="project" value="InterPro"/>
</dbReference>
<evidence type="ECO:0000256" key="1">
    <source>
        <dbReference type="ARBA" id="ARBA00007626"/>
    </source>
</evidence>
<feature type="domain" description="GST N-terminal" evidence="8">
    <location>
        <begin position="582"/>
        <end position="663"/>
    </location>
</feature>
<evidence type="ECO:0000259" key="9">
    <source>
        <dbReference type="PROSITE" id="PS50405"/>
    </source>
</evidence>
<dbReference type="GO" id="GO:0009072">
    <property type="term" value="P:aromatic amino acid metabolic process"/>
    <property type="evidence" value="ECO:0007669"/>
    <property type="project" value="InterPro"/>
</dbReference>
<dbReference type="SUPFAM" id="SSF52833">
    <property type="entry name" value="Thioredoxin-like"/>
    <property type="match status" value="1"/>
</dbReference>
<dbReference type="Pfam" id="PF13041">
    <property type="entry name" value="PPR_2"/>
    <property type="match status" value="3"/>
</dbReference>
<dbReference type="PROSITE" id="PS50404">
    <property type="entry name" value="GST_NTER"/>
    <property type="match status" value="1"/>
</dbReference>
<dbReference type="InterPro" id="IPR036249">
    <property type="entry name" value="Thioredoxin-like_sf"/>
</dbReference>
<organism evidence="10">
    <name type="scientific">Sesamum angustifolium</name>
    <dbReference type="NCBI Taxonomy" id="2727405"/>
    <lineage>
        <taxon>Eukaryota</taxon>
        <taxon>Viridiplantae</taxon>
        <taxon>Streptophyta</taxon>
        <taxon>Embryophyta</taxon>
        <taxon>Tracheophyta</taxon>
        <taxon>Spermatophyta</taxon>
        <taxon>Magnoliopsida</taxon>
        <taxon>eudicotyledons</taxon>
        <taxon>Gunneridae</taxon>
        <taxon>Pentapetalae</taxon>
        <taxon>asterids</taxon>
        <taxon>lamiids</taxon>
        <taxon>Lamiales</taxon>
        <taxon>Pedaliaceae</taxon>
        <taxon>Sesamum</taxon>
    </lineage>
</organism>
<dbReference type="InterPro" id="IPR034330">
    <property type="entry name" value="GST_Zeta_C"/>
</dbReference>
<dbReference type="InterPro" id="IPR002885">
    <property type="entry name" value="PPR_rpt"/>
</dbReference>
<dbReference type="InterPro" id="IPR005955">
    <property type="entry name" value="GST_Zeta"/>
</dbReference>
<feature type="repeat" description="PPR" evidence="7">
    <location>
        <begin position="345"/>
        <end position="379"/>
    </location>
</feature>
<comment type="caution">
    <text evidence="10">The sequence shown here is derived from an EMBL/GenBank/DDBJ whole genome shotgun (WGS) entry which is preliminary data.</text>
</comment>
<dbReference type="InterPro" id="IPR010987">
    <property type="entry name" value="Glutathione-S-Trfase_C-like"/>
</dbReference>
<feature type="repeat" description="PPR" evidence="7">
    <location>
        <begin position="449"/>
        <end position="483"/>
    </location>
</feature>
<evidence type="ECO:0000256" key="5">
    <source>
        <dbReference type="ARBA" id="ARBA00022737"/>
    </source>
</evidence>
<dbReference type="InterPro" id="IPR040079">
    <property type="entry name" value="Glutathione_S-Trfase"/>
</dbReference>
<name>A0AAW2N861_9LAMI</name>
<gene>
    <name evidence="10" type="ORF">Sangu_1456900</name>
</gene>
<comment type="similarity">
    <text evidence="2">Belongs to the GST superfamily. Zeta family.</text>
</comment>
<dbReference type="EC" id="2.5.1.18" evidence="3"/>
<dbReference type="PANTHER" id="PTHR46128">
    <property type="entry name" value="MITOCHONDRIAL GROUP I INTRON SPLICING FACTOR CCM1"/>
    <property type="match status" value="1"/>
</dbReference>
<dbReference type="NCBIfam" id="TIGR00756">
    <property type="entry name" value="PPR"/>
    <property type="match status" value="7"/>
</dbReference>
<evidence type="ECO:0000313" key="10">
    <source>
        <dbReference type="EMBL" id="KAL0339348.1"/>
    </source>
</evidence>
<dbReference type="InterPro" id="IPR050872">
    <property type="entry name" value="PPR_P_subfamily"/>
</dbReference>
<dbReference type="InterPro" id="IPR004045">
    <property type="entry name" value="Glutathione_S-Trfase_N"/>
</dbReference>
<dbReference type="Gene3D" id="3.40.30.10">
    <property type="entry name" value="Glutaredoxin"/>
    <property type="match status" value="1"/>
</dbReference>
<accession>A0AAW2N861</accession>
<feature type="repeat" description="PPR" evidence="7">
    <location>
        <begin position="484"/>
        <end position="518"/>
    </location>
</feature>
<dbReference type="EMBL" id="JACGWK010000008">
    <property type="protein sequence ID" value="KAL0339348.1"/>
    <property type="molecule type" value="Genomic_DNA"/>
</dbReference>
<dbReference type="AlphaFoldDB" id="A0AAW2N861"/>
<feature type="repeat" description="PPR" evidence="7">
    <location>
        <begin position="240"/>
        <end position="274"/>
    </location>
</feature>
<dbReference type="InterPro" id="IPR011990">
    <property type="entry name" value="TPR-like_helical_dom_sf"/>
</dbReference>
<dbReference type="FunFam" id="1.20.1050.10:FF:000017">
    <property type="entry name" value="Maleylacetoacetate isomerase"/>
    <property type="match status" value="1"/>
</dbReference>
<comment type="similarity">
    <text evidence="1">Belongs to the PPR family. P subfamily.</text>
</comment>
<protein>
    <recommendedName>
        <fullName evidence="3">glutathione transferase</fullName>
        <ecNumber evidence="3">2.5.1.18</ecNumber>
    </recommendedName>
</protein>
<feature type="domain" description="GST C-terminal" evidence="9">
    <location>
        <begin position="668"/>
        <end position="793"/>
    </location>
</feature>
<reference evidence="10" key="1">
    <citation type="submission" date="2020-06" db="EMBL/GenBank/DDBJ databases">
        <authorList>
            <person name="Li T."/>
            <person name="Hu X."/>
            <person name="Zhang T."/>
            <person name="Song X."/>
            <person name="Zhang H."/>
            <person name="Dai N."/>
            <person name="Sheng W."/>
            <person name="Hou X."/>
            <person name="Wei L."/>
        </authorList>
    </citation>
    <scope>NUCLEOTIDE SEQUENCE</scope>
    <source>
        <strain evidence="10">G01</strain>
        <tissue evidence="10">Leaf</tissue>
    </source>
</reference>
<dbReference type="CDD" id="cd03042">
    <property type="entry name" value="GST_N_Zeta"/>
    <property type="match status" value="1"/>
</dbReference>
<evidence type="ECO:0000256" key="2">
    <source>
        <dbReference type="ARBA" id="ARBA00010007"/>
    </source>
</evidence>
<dbReference type="GO" id="GO:0009407">
    <property type="term" value="P:toxin catabolic process"/>
    <property type="evidence" value="ECO:0007669"/>
    <property type="project" value="UniProtKB-ARBA"/>
</dbReference>
<dbReference type="PROSITE" id="PS51375">
    <property type="entry name" value="PPR"/>
    <property type="match status" value="7"/>
</dbReference>
<dbReference type="SFLD" id="SFLDG00358">
    <property type="entry name" value="Main_(cytGST)"/>
    <property type="match status" value="1"/>
</dbReference>
<dbReference type="PANTHER" id="PTHR46128:SF211">
    <property type="entry name" value="PENTACOTRIPEPTIDE-REPEAT REGION OF PRORP DOMAIN-CONTAINING PROTEIN"/>
    <property type="match status" value="1"/>
</dbReference>
<dbReference type="NCBIfam" id="TIGR01262">
    <property type="entry name" value="maiA"/>
    <property type="match status" value="1"/>
</dbReference>
<dbReference type="GO" id="GO:0004364">
    <property type="term" value="F:glutathione transferase activity"/>
    <property type="evidence" value="ECO:0007669"/>
    <property type="project" value="UniProtKB-EC"/>
</dbReference>
<comment type="catalytic activity">
    <reaction evidence="6">
        <text>RX + glutathione = an S-substituted glutathione + a halide anion + H(+)</text>
        <dbReference type="Rhea" id="RHEA:16437"/>
        <dbReference type="ChEBI" id="CHEBI:15378"/>
        <dbReference type="ChEBI" id="CHEBI:16042"/>
        <dbReference type="ChEBI" id="CHEBI:17792"/>
        <dbReference type="ChEBI" id="CHEBI:57925"/>
        <dbReference type="ChEBI" id="CHEBI:90779"/>
        <dbReference type="EC" id="2.5.1.18"/>
    </reaction>
</comment>
<evidence type="ECO:0000256" key="7">
    <source>
        <dbReference type="PROSITE-ProRule" id="PRU00708"/>
    </source>
</evidence>
<dbReference type="SFLD" id="SFLDS00019">
    <property type="entry name" value="Glutathione_Transferase_(cytos"/>
    <property type="match status" value="1"/>
</dbReference>
<feature type="repeat" description="PPR" evidence="7">
    <location>
        <begin position="380"/>
        <end position="414"/>
    </location>
</feature>
<dbReference type="CDD" id="cd03191">
    <property type="entry name" value="GST_C_Zeta"/>
    <property type="match status" value="1"/>
</dbReference>
<keyword evidence="5" id="KW-0677">Repeat</keyword>
<dbReference type="Gene3D" id="1.20.1050.10">
    <property type="match status" value="1"/>
</dbReference>
<dbReference type="Pfam" id="PF13409">
    <property type="entry name" value="GST_N_2"/>
    <property type="match status" value="1"/>
</dbReference>
<dbReference type="Pfam" id="PF12854">
    <property type="entry name" value="PPR_1"/>
    <property type="match status" value="1"/>
</dbReference>
<dbReference type="Gene3D" id="1.25.40.10">
    <property type="entry name" value="Tetratricopeptide repeat domain"/>
    <property type="match status" value="4"/>
</dbReference>
<evidence type="ECO:0000256" key="6">
    <source>
        <dbReference type="ARBA" id="ARBA00047960"/>
    </source>
</evidence>
<evidence type="ECO:0000256" key="3">
    <source>
        <dbReference type="ARBA" id="ARBA00012452"/>
    </source>
</evidence>
<feature type="repeat" description="PPR" evidence="7">
    <location>
        <begin position="310"/>
        <end position="344"/>
    </location>
</feature>
<dbReference type="SUPFAM" id="SSF47616">
    <property type="entry name" value="GST C-terminal domain-like"/>
    <property type="match status" value="1"/>
</dbReference>
<dbReference type="FunFam" id="3.40.30.10:FF:000100">
    <property type="entry name" value="Glutathione S-transferase Z1"/>
    <property type="match status" value="1"/>
</dbReference>
<dbReference type="PROSITE" id="PS50405">
    <property type="entry name" value="GST_CTER"/>
    <property type="match status" value="1"/>
</dbReference>